<protein>
    <submittedName>
        <fullName evidence="8">Subtilisin-like protease</fullName>
    </submittedName>
</protein>
<dbReference type="Proteomes" id="UP000187455">
    <property type="component" value="Unassembled WGS sequence"/>
</dbReference>
<dbReference type="PANTHER" id="PTHR43806:SF13">
    <property type="entry name" value="SUBTILASE-TYPE PROTEINASE RRT12"/>
    <property type="match status" value="1"/>
</dbReference>
<dbReference type="InterPro" id="IPR023827">
    <property type="entry name" value="Peptidase_S8_Asp-AS"/>
</dbReference>
<feature type="signal peptide" evidence="6">
    <location>
        <begin position="1"/>
        <end position="25"/>
    </location>
</feature>
<evidence type="ECO:0000313" key="9">
    <source>
        <dbReference type="Proteomes" id="UP000187455"/>
    </source>
</evidence>
<organism evidence="8 9">
    <name type="scientific">Smittium mucronatum</name>
    <dbReference type="NCBI Taxonomy" id="133383"/>
    <lineage>
        <taxon>Eukaryota</taxon>
        <taxon>Fungi</taxon>
        <taxon>Fungi incertae sedis</taxon>
        <taxon>Zoopagomycota</taxon>
        <taxon>Kickxellomycotina</taxon>
        <taxon>Harpellomycetes</taxon>
        <taxon>Harpellales</taxon>
        <taxon>Legeriomycetaceae</taxon>
        <taxon>Smittium</taxon>
    </lineage>
</organism>
<name>A0A1R0GUS5_9FUNG</name>
<feature type="domain" description="Peptidase S8/S53" evidence="7">
    <location>
        <begin position="231"/>
        <end position="471"/>
    </location>
</feature>
<feature type="active site" description="Charge relay system" evidence="5">
    <location>
        <position position="437"/>
    </location>
</feature>
<feature type="active site" description="Charge relay system" evidence="5">
    <location>
        <position position="240"/>
    </location>
</feature>
<evidence type="ECO:0000259" key="7">
    <source>
        <dbReference type="Pfam" id="PF00082"/>
    </source>
</evidence>
<evidence type="ECO:0000256" key="4">
    <source>
        <dbReference type="ARBA" id="ARBA00022825"/>
    </source>
</evidence>
<evidence type="ECO:0000256" key="1">
    <source>
        <dbReference type="ARBA" id="ARBA00011073"/>
    </source>
</evidence>
<dbReference type="InterPro" id="IPR050131">
    <property type="entry name" value="Peptidase_S8_subtilisin-like"/>
</dbReference>
<sequence length="491" mass="52020">MVSSVFAFSSLLLFVFLTNIGFSSAGLAPVYYYDDPTIIENVKRSSPSSSKDYVVVIDIDVPTLAMANRTKTGKSSITPKDPLWTQIARDALELQVDVLKSLLPKAKRQALNQTLGQTTFSVIGSFFSFTGSFDDETVLIIRAMKATKFIQQVIPISDDGNNLSEYQNDFVTQNSKRDADQSGYPLPLIKKQDANTYFQRYAPWAIARLSSTTLPSPIYPYGNGFSYKNGGDGVVIYVIDSGVNIDHQEFGGRASFGPNVAYTQSGALAEDDYDHNGHGTAVAALAIGTSLGVAKKAKVISYKGVAALSGLTDAIVVSILSDITQLISTATDGRKASIVVCSYATTSRSAIWDAAVTQFAQLGYTYVSPAGNQKASACNRSPAGSLATVAVGATDYKDGYYVNTNFGPCVDLFAPGVSVMTAGVASTYSVNLATGTSYSCGLVAGIIAMLLSQDPTLTQDQVKAGLLSLAANNVLTSTLANTVNILAQVPY</sequence>
<dbReference type="STRING" id="133383.A0A1R0GUS5"/>
<feature type="active site" description="Charge relay system" evidence="5">
    <location>
        <position position="278"/>
    </location>
</feature>
<keyword evidence="9" id="KW-1185">Reference proteome</keyword>
<evidence type="ECO:0000256" key="3">
    <source>
        <dbReference type="ARBA" id="ARBA00022801"/>
    </source>
</evidence>
<reference evidence="8 9" key="1">
    <citation type="journal article" date="2016" name="Mol. Biol. Evol.">
        <title>Genome-Wide Survey of Gut Fungi (Harpellales) Reveals the First Horizontally Transferred Ubiquitin Gene from a Mosquito Host.</title>
        <authorList>
            <person name="Wang Y."/>
            <person name="White M.M."/>
            <person name="Kvist S."/>
            <person name="Moncalvo J.M."/>
        </authorList>
    </citation>
    <scope>NUCLEOTIDE SEQUENCE [LARGE SCALE GENOMIC DNA]</scope>
    <source>
        <strain evidence="8 9">ALG-7-W6</strain>
    </source>
</reference>
<evidence type="ECO:0000313" key="8">
    <source>
        <dbReference type="EMBL" id="OLY80650.1"/>
    </source>
</evidence>
<dbReference type="OrthoDB" id="206201at2759"/>
<proteinExistence type="inferred from homology"/>
<dbReference type="GO" id="GO:0006508">
    <property type="term" value="P:proteolysis"/>
    <property type="evidence" value="ECO:0007669"/>
    <property type="project" value="UniProtKB-KW"/>
</dbReference>
<keyword evidence="6" id="KW-0732">Signal</keyword>
<keyword evidence="3 5" id="KW-0378">Hydrolase</keyword>
<dbReference type="PANTHER" id="PTHR43806">
    <property type="entry name" value="PEPTIDASE S8"/>
    <property type="match status" value="1"/>
</dbReference>
<dbReference type="SUPFAM" id="SSF52743">
    <property type="entry name" value="Subtilisin-like"/>
    <property type="match status" value="1"/>
</dbReference>
<dbReference type="InterPro" id="IPR036852">
    <property type="entry name" value="Peptidase_S8/S53_dom_sf"/>
</dbReference>
<dbReference type="InterPro" id="IPR015500">
    <property type="entry name" value="Peptidase_S8_subtilisin-rel"/>
</dbReference>
<accession>A0A1R0GUS5</accession>
<comment type="similarity">
    <text evidence="1 5">Belongs to the peptidase S8 family.</text>
</comment>
<dbReference type="GO" id="GO:0004252">
    <property type="term" value="F:serine-type endopeptidase activity"/>
    <property type="evidence" value="ECO:0007669"/>
    <property type="project" value="UniProtKB-UniRule"/>
</dbReference>
<comment type="caution">
    <text evidence="8">The sequence shown here is derived from an EMBL/GenBank/DDBJ whole genome shotgun (WGS) entry which is preliminary data.</text>
</comment>
<evidence type="ECO:0000256" key="5">
    <source>
        <dbReference type="PROSITE-ProRule" id="PRU01240"/>
    </source>
</evidence>
<keyword evidence="2 5" id="KW-0645">Protease</keyword>
<dbReference type="EMBL" id="LSSL01003283">
    <property type="protein sequence ID" value="OLY80650.1"/>
    <property type="molecule type" value="Genomic_DNA"/>
</dbReference>
<dbReference type="PROSITE" id="PS51892">
    <property type="entry name" value="SUBTILASE"/>
    <property type="match status" value="1"/>
</dbReference>
<evidence type="ECO:0000256" key="2">
    <source>
        <dbReference type="ARBA" id="ARBA00022670"/>
    </source>
</evidence>
<feature type="chain" id="PRO_5012954951" evidence="6">
    <location>
        <begin position="26"/>
        <end position="491"/>
    </location>
</feature>
<dbReference type="Pfam" id="PF00082">
    <property type="entry name" value="Peptidase_S8"/>
    <property type="match status" value="1"/>
</dbReference>
<evidence type="ECO:0000256" key="6">
    <source>
        <dbReference type="SAM" id="SignalP"/>
    </source>
</evidence>
<keyword evidence="4 5" id="KW-0720">Serine protease</keyword>
<dbReference type="InterPro" id="IPR000209">
    <property type="entry name" value="Peptidase_S8/S53_dom"/>
</dbReference>
<dbReference type="PROSITE" id="PS00136">
    <property type="entry name" value="SUBTILASE_ASP"/>
    <property type="match status" value="1"/>
</dbReference>
<gene>
    <name evidence="8" type="ORF">AYI68_g5251</name>
</gene>
<dbReference type="PRINTS" id="PR00723">
    <property type="entry name" value="SUBTILISIN"/>
</dbReference>
<dbReference type="CDD" id="cd04077">
    <property type="entry name" value="Peptidases_S8_PCSK9_ProteinaseK_like"/>
    <property type="match status" value="1"/>
</dbReference>
<dbReference type="AlphaFoldDB" id="A0A1R0GUS5"/>
<dbReference type="InterPro" id="IPR034193">
    <property type="entry name" value="PCSK9_ProteinaseK-like"/>
</dbReference>
<dbReference type="Gene3D" id="3.40.50.200">
    <property type="entry name" value="Peptidase S8/S53 domain"/>
    <property type="match status" value="1"/>
</dbReference>
<dbReference type="GO" id="GO:0005615">
    <property type="term" value="C:extracellular space"/>
    <property type="evidence" value="ECO:0007669"/>
    <property type="project" value="TreeGrafter"/>
</dbReference>